<dbReference type="Gene3D" id="3.30.70.1630">
    <property type="match status" value="1"/>
</dbReference>
<evidence type="ECO:0000256" key="3">
    <source>
        <dbReference type="ARBA" id="ARBA00022954"/>
    </source>
</evidence>
<dbReference type="GO" id="GO:0016226">
    <property type="term" value="P:iron-sulfur cluster assembly"/>
    <property type="evidence" value="ECO:0007669"/>
    <property type="project" value="TreeGrafter"/>
</dbReference>
<dbReference type="InterPro" id="IPR023758">
    <property type="entry name" value="tRNA-modifying_YgfZ"/>
</dbReference>
<feature type="domain" description="tRNA-modifying protein YgfZ-like beta-barrel" evidence="5">
    <location>
        <begin position="246"/>
        <end position="313"/>
    </location>
</feature>
<dbReference type="InterPro" id="IPR017703">
    <property type="entry name" value="YgfZ/GCV_T_CS"/>
</dbReference>
<dbReference type="Gene3D" id="3.30.70.1400">
    <property type="entry name" value="Aminomethyltransferase beta-barrel domains"/>
    <property type="match status" value="1"/>
</dbReference>
<dbReference type="SUPFAM" id="SSF101790">
    <property type="entry name" value="Aminomethyltransferase beta-barrel domain"/>
    <property type="match status" value="1"/>
</dbReference>
<comment type="function">
    <text evidence="4">Folate-binding protein involved in regulating the level of ATP-DnaA and in the modification of some tRNAs. It is probably a key factor in regulatory networks that act via tRNA modification, such as initiation of chromosomal replication.</text>
</comment>
<dbReference type="RefSeq" id="WP_099125888.1">
    <property type="nucleotide sequence ID" value="NZ_CAWNRH010000119.1"/>
</dbReference>
<dbReference type="SUPFAM" id="SSF103025">
    <property type="entry name" value="Folate-binding domain"/>
    <property type="match status" value="1"/>
</dbReference>
<dbReference type="GO" id="GO:0008033">
    <property type="term" value="P:tRNA processing"/>
    <property type="evidence" value="ECO:0007669"/>
    <property type="project" value="UniProtKB-UniRule"/>
</dbReference>
<feature type="binding site" evidence="4">
    <location>
        <position position="190"/>
    </location>
    <ligand>
        <name>folate</name>
        <dbReference type="ChEBI" id="CHEBI:62501"/>
    </ligand>
</feature>
<dbReference type="Proteomes" id="UP000222366">
    <property type="component" value="Unassembled WGS sequence"/>
</dbReference>
<organism evidence="6 7">
    <name type="scientific">Xenorhabdus stockiae</name>
    <dbReference type="NCBI Taxonomy" id="351614"/>
    <lineage>
        <taxon>Bacteria</taxon>
        <taxon>Pseudomonadati</taxon>
        <taxon>Pseudomonadota</taxon>
        <taxon>Gammaproteobacteria</taxon>
        <taxon>Enterobacterales</taxon>
        <taxon>Morganellaceae</taxon>
        <taxon>Xenorhabdus</taxon>
    </lineage>
</organism>
<evidence type="ECO:0000256" key="4">
    <source>
        <dbReference type="HAMAP-Rule" id="MF_01175"/>
    </source>
</evidence>
<dbReference type="NCBIfam" id="NF007110">
    <property type="entry name" value="PRK09559.1"/>
    <property type="match status" value="1"/>
</dbReference>
<evidence type="ECO:0000313" key="7">
    <source>
        <dbReference type="Proteomes" id="UP000222366"/>
    </source>
</evidence>
<feature type="binding site" evidence="4">
    <location>
        <position position="30"/>
    </location>
    <ligand>
        <name>folate</name>
        <dbReference type="ChEBI" id="CHEBI:62501"/>
    </ligand>
</feature>
<protein>
    <recommendedName>
        <fullName evidence="4">tRNA-modifying protein YgfZ</fullName>
    </recommendedName>
</protein>
<comment type="subcellular location">
    <subcellularLocation>
        <location evidence="4">Cytoplasm</location>
    </subcellularLocation>
</comment>
<sequence length="322" mass="35628">MVSQIHPKSSSLFPVLSSSLPLALISLNDWGLVTVTGMDSRKYLQGQLTADINILAENQHVLTAHCDAKGKMWSSLRLFHRDEGYAYIERRSVIEIQLAELKKYAVFSKVMVAEETESLLLGIAGENCRTALAEFFPILPDVNNTVIQHGATTLLYFSSPQERFLLITDTVMAAELMEKLPAQLSNSEQWLALDIEAGFPVIEAAVSAQLVPQAVNLHNIEGSISFEKGMYMGLATIARTKYRGVNKRAMYWLVGDSSYLPAVGSELEWQLGSRWRKTGMILSSLRLADGTVWVQAVLGNEMEAGSIFRLPGDDGFLLTLKN</sequence>
<dbReference type="AlphaFoldDB" id="A0A2D0KKD8"/>
<dbReference type="GO" id="GO:0005737">
    <property type="term" value="C:cytoplasm"/>
    <property type="evidence" value="ECO:0007669"/>
    <property type="project" value="UniProtKB-SubCell"/>
</dbReference>
<accession>A0A2D0KKD8</accession>
<dbReference type="EMBL" id="NJAJ01000043">
    <property type="protein sequence ID" value="PHM63903.1"/>
    <property type="molecule type" value="Genomic_DNA"/>
</dbReference>
<comment type="caution">
    <text evidence="6">The sequence shown here is derived from an EMBL/GenBank/DDBJ whole genome shotgun (WGS) entry which is preliminary data.</text>
</comment>
<dbReference type="FunFam" id="3.30.70.1400:FF:000002">
    <property type="entry name" value="tRNA-modifying protein YgfZ"/>
    <property type="match status" value="1"/>
</dbReference>
<dbReference type="HAMAP" id="MF_01175">
    <property type="entry name" value="tRNA_modifying_YgfZ"/>
    <property type="match status" value="1"/>
</dbReference>
<evidence type="ECO:0000256" key="1">
    <source>
        <dbReference type="ARBA" id="ARBA00022490"/>
    </source>
</evidence>
<gene>
    <name evidence="6" type="primary">ygfZ_2</name>
    <name evidence="6" type="ORF">Xsto_03539</name>
</gene>
<evidence type="ECO:0000259" key="5">
    <source>
        <dbReference type="Pfam" id="PF21130"/>
    </source>
</evidence>
<dbReference type="Gene3D" id="2.40.30.160">
    <property type="match status" value="1"/>
</dbReference>
<keyword evidence="7" id="KW-1185">Reference proteome</keyword>
<dbReference type="PANTHER" id="PTHR22602">
    <property type="entry name" value="TRANSFERASE CAF17, MITOCHONDRIAL-RELATED"/>
    <property type="match status" value="1"/>
</dbReference>
<dbReference type="PANTHER" id="PTHR22602:SF0">
    <property type="entry name" value="TRANSFERASE CAF17, MITOCHONDRIAL-RELATED"/>
    <property type="match status" value="1"/>
</dbReference>
<proteinExistence type="inferred from homology"/>
<name>A0A2D0KKD8_9GAMM</name>
<dbReference type="GO" id="GO:0005542">
    <property type="term" value="F:folic acid binding"/>
    <property type="evidence" value="ECO:0007669"/>
    <property type="project" value="UniProtKB-UniRule"/>
</dbReference>
<reference evidence="6 7" key="1">
    <citation type="journal article" date="2017" name="Nat. Microbiol.">
        <title>Natural product diversity associated with the nematode symbionts Photorhabdus and Xenorhabdus.</title>
        <authorList>
            <person name="Tobias N.J."/>
            <person name="Wolff H."/>
            <person name="Djahanschiri B."/>
            <person name="Grundmann F."/>
            <person name="Kronenwerth M."/>
            <person name="Shi Y.M."/>
            <person name="Simonyi S."/>
            <person name="Grun P."/>
            <person name="Shapiro-Ilan D."/>
            <person name="Pidot S.J."/>
            <person name="Stinear T.P."/>
            <person name="Ebersberger I."/>
            <person name="Bode H.B."/>
        </authorList>
    </citation>
    <scope>NUCLEOTIDE SEQUENCE [LARGE SCALE GENOMIC DNA]</scope>
    <source>
        <strain evidence="6 7">DSM 17904</strain>
    </source>
</reference>
<dbReference type="Pfam" id="PF21130">
    <property type="entry name" value="YgfZ_barrel"/>
    <property type="match status" value="1"/>
</dbReference>
<keyword evidence="2 4" id="KW-0819">tRNA processing</keyword>
<evidence type="ECO:0000256" key="2">
    <source>
        <dbReference type="ARBA" id="ARBA00022694"/>
    </source>
</evidence>
<comment type="similarity">
    <text evidence="4">Belongs to the tRNA-modifying YgfZ family.</text>
</comment>
<dbReference type="GO" id="GO:0009451">
    <property type="term" value="P:RNA modification"/>
    <property type="evidence" value="ECO:0007669"/>
    <property type="project" value="InterPro"/>
</dbReference>
<dbReference type="InterPro" id="IPR029043">
    <property type="entry name" value="GcvT/YgfZ_C"/>
</dbReference>
<dbReference type="NCBIfam" id="TIGR03317">
    <property type="entry name" value="ygfZ_signature"/>
    <property type="match status" value="1"/>
</dbReference>
<keyword evidence="1 4" id="KW-0963">Cytoplasm</keyword>
<keyword evidence="3 4" id="KW-0290">Folate-binding</keyword>
<dbReference type="InterPro" id="IPR048451">
    <property type="entry name" value="YgfZ_barrel"/>
</dbReference>
<dbReference type="InterPro" id="IPR045179">
    <property type="entry name" value="YgfZ/GcvT"/>
</dbReference>
<evidence type="ECO:0000313" key="6">
    <source>
        <dbReference type="EMBL" id="PHM63903.1"/>
    </source>
</evidence>